<feature type="transmembrane region" description="Helical" evidence="2">
    <location>
        <begin position="95"/>
        <end position="115"/>
    </location>
</feature>
<feature type="coiled-coil region" evidence="1">
    <location>
        <begin position="20"/>
        <end position="82"/>
    </location>
</feature>
<keyword evidence="1" id="KW-0175">Coiled coil</keyword>
<organism evidence="3 4">
    <name type="scientific">Nocardioides zeicaulis</name>
    <dbReference type="NCBI Taxonomy" id="1776857"/>
    <lineage>
        <taxon>Bacteria</taxon>
        <taxon>Bacillati</taxon>
        <taxon>Actinomycetota</taxon>
        <taxon>Actinomycetes</taxon>
        <taxon>Propionibacteriales</taxon>
        <taxon>Nocardioidaceae</taxon>
        <taxon>Nocardioides</taxon>
    </lineage>
</organism>
<sequence length="151" mass="16670">MNDSHPKFSMPALEELQRGIDSQRVTAEALNASIQEAQDRRWQAEDERVEREKLSLQLTEQLATAQRDLVQSQSRLLQIQRDQANESRRDRRIQYAILSVAVVALVVAISAPVALETKSVGWVLVSALGTLAVSALAAALLIRGRKSVTPS</sequence>
<dbReference type="Proteomes" id="UP001589698">
    <property type="component" value="Unassembled WGS sequence"/>
</dbReference>
<keyword evidence="2" id="KW-0812">Transmembrane</keyword>
<proteinExistence type="predicted"/>
<accession>A0ABV6DWS7</accession>
<evidence type="ECO:0000256" key="2">
    <source>
        <dbReference type="SAM" id="Phobius"/>
    </source>
</evidence>
<feature type="transmembrane region" description="Helical" evidence="2">
    <location>
        <begin position="121"/>
        <end position="142"/>
    </location>
</feature>
<dbReference type="EMBL" id="JBHLXH010000001">
    <property type="protein sequence ID" value="MFC0221178.1"/>
    <property type="molecule type" value="Genomic_DNA"/>
</dbReference>
<name>A0ABV6DWS7_9ACTN</name>
<keyword evidence="4" id="KW-1185">Reference proteome</keyword>
<evidence type="ECO:0000313" key="3">
    <source>
        <dbReference type="EMBL" id="MFC0221178.1"/>
    </source>
</evidence>
<protein>
    <submittedName>
        <fullName evidence="3">Uncharacterized protein</fullName>
    </submittedName>
</protein>
<evidence type="ECO:0000256" key="1">
    <source>
        <dbReference type="SAM" id="Coils"/>
    </source>
</evidence>
<dbReference type="RefSeq" id="WP_378516884.1">
    <property type="nucleotide sequence ID" value="NZ_CBCSDI010000052.1"/>
</dbReference>
<keyword evidence="2" id="KW-1133">Transmembrane helix</keyword>
<evidence type="ECO:0000313" key="4">
    <source>
        <dbReference type="Proteomes" id="UP001589698"/>
    </source>
</evidence>
<reference evidence="3 4" key="1">
    <citation type="submission" date="2024-09" db="EMBL/GenBank/DDBJ databases">
        <authorList>
            <person name="Sun Q."/>
            <person name="Mori K."/>
        </authorList>
    </citation>
    <scope>NUCLEOTIDE SEQUENCE [LARGE SCALE GENOMIC DNA]</scope>
    <source>
        <strain evidence="3 4">CCM 8654</strain>
    </source>
</reference>
<keyword evidence="2" id="KW-0472">Membrane</keyword>
<gene>
    <name evidence="3" type="ORF">ACFFJG_01690</name>
</gene>
<comment type="caution">
    <text evidence="3">The sequence shown here is derived from an EMBL/GenBank/DDBJ whole genome shotgun (WGS) entry which is preliminary data.</text>
</comment>